<dbReference type="Proteomes" id="UP000295718">
    <property type="component" value="Unassembled WGS sequence"/>
</dbReference>
<dbReference type="AlphaFoldDB" id="A0A4V2QBZ8"/>
<feature type="transmembrane region" description="Helical" evidence="1">
    <location>
        <begin position="189"/>
        <end position="209"/>
    </location>
</feature>
<protein>
    <submittedName>
        <fullName evidence="2">Stage II sporulation protein M</fullName>
    </submittedName>
</protein>
<evidence type="ECO:0000313" key="2">
    <source>
        <dbReference type="EMBL" id="TCL58407.1"/>
    </source>
</evidence>
<dbReference type="STRING" id="1469948.GCA_000732725_01430"/>
<evidence type="ECO:0000313" key="3">
    <source>
        <dbReference type="Proteomes" id="UP000295718"/>
    </source>
</evidence>
<evidence type="ECO:0000256" key="1">
    <source>
        <dbReference type="SAM" id="Phobius"/>
    </source>
</evidence>
<keyword evidence="1" id="KW-0472">Membrane</keyword>
<keyword evidence="3" id="KW-1185">Reference proteome</keyword>
<organism evidence="2 3">
    <name type="scientific">Kineothrix alysoides</name>
    <dbReference type="NCBI Taxonomy" id="1469948"/>
    <lineage>
        <taxon>Bacteria</taxon>
        <taxon>Bacillati</taxon>
        <taxon>Bacillota</taxon>
        <taxon>Clostridia</taxon>
        <taxon>Lachnospirales</taxon>
        <taxon>Lachnospiraceae</taxon>
        <taxon>Kineothrix</taxon>
    </lineage>
</organism>
<sequence>MGGMEHILYKLVYGGAAQRMYKRNGTNSRRISWLYLFLGGFLIGILAINIWKGTFFGEMDLLSAASLNRLKYLDINGNSFLAYILKERMGTLIVLCLLATTYVGTVTIAMYAAWMGMMAGVFLSMAAMRYGLRGIFLILAGVLPQYLLLVPAYIMLMNWCYQICTSLYYPHKVYEDGYGMKRQYYMKKVVQLFIIVMVVIIGSMVESYVNPILISRFLKIF</sequence>
<comment type="caution">
    <text evidence="2">The sequence shown here is derived from an EMBL/GenBank/DDBJ whole genome shotgun (WGS) entry which is preliminary data.</text>
</comment>
<dbReference type="EMBL" id="SLUO01000006">
    <property type="protein sequence ID" value="TCL58407.1"/>
    <property type="molecule type" value="Genomic_DNA"/>
</dbReference>
<keyword evidence="1" id="KW-1133">Transmembrane helix</keyword>
<keyword evidence="1" id="KW-0812">Transmembrane</keyword>
<accession>A0A4V2QBZ8</accession>
<name>A0A4V2QBZ8_9FIRM</name>
<feature type="transmembrane region" description="Helical" evidence="1">
    <location>
        <begin position="89"/>
        <end position="114"/>
    </location>
</feature>
<feature type="transmembrane region" description="Helical" evidence="1">
    <location>
        <begin position="32"/>
        <end position="51"/>
    </location>
</feature>
<reference evidence="2 3" key="1">
    <citation type="submission" date="2019-03" db="EMBL/GenBank/DDBJ databases">
        <title>Genomic Encyclopedia of Type Strains, Phase IV (KMG-IV): sequencing the most valuable type-strain genomes for metagenomic binning, comparative biology and taxonomic classification.</title>
        <authorList>
            <person name="Goeker M."/>
        </authorList>
    </citation>
    <scope>NUCLEOTIDE SEQUENCE [LARGE SCALE GENOMIC DNA]</scope>
    <source>
        <strain evidence="2 3">DSM 100556</strain>
    </source>
</reference>
<gene>
    <name evidence="2" type="ORF">EDD76_10660</name>
</gene>
<proteinExistence type="predicted"/>